<dbReference type="PROSITE" id="PS00723">
    <property type="entry name" value="POLYPRENYL_SYNTHASE_1"/>
    <property type="match status" value="1"/>
</dbReference>
<evidence type="ECO:0000256" key="2">
    <source>
        <dbReference type="ARBA" id="ARBA00022842"/>
    </source>
</evidence>
<dbReference type="STRING" id="370979.SAMN05443663_10571"/>
<dbReference type="Pfam" id="PF07143">
    <property type="entry name" value="CrtC"/>
    <property type="match status" value="1"/>
</dbReference>
<keyword evidence="2" id="KW-0460">Magnesium</keyword>
<sequence length="753" mass="85491">MNPQEKNAKVILDQRPSTWPEEGKIDLNIHDLPHRGAIIEWWYQNCHIISKDGDRFSLFASFFRLASKKDEDEDDYSYAHFIIWALSDKVNQKYYTDSLVDPSMPAESLKVLSKKEETINKQFYRALKEVYSKGNVPFPDRLLKEEANVSLDNLSLEYDQNSFKKDQNGNYHLVLDNPLDKIECKLEFIPLIEPVRHGNQGELYGIWKEDMFYYFIPKCKVNGEIYIDGKSYQVEGSGWYDHEFSKSGDETAVRDFRHDMSWDWISLQLDNGFQMSLYDLYDNTKNGEYAGGTGIIIDNEGKRISVEDYSYTPVEYWTSSRTFISYPISWELEIPSFNVSMFVTVDFPEQEFITTLSMPAFWEGSIKASGKFMGAGVTGVGYSERTGFNTKESIESFLKGVGKITQNVVESLLPLNPTDDQFHKLINSPVGIDFFSPVDKEQYVTSVIKPIREIVDRSKKAWRSYVLLACIDAVGGNSQPFIDILAMPELIHSGSLIVDDVQDSSDTRRGGTSLHHLYGEPLAINAGNTCYFLGDLVVKKSLIQDDVRLKIYELYFEMMRAAHAGQGLDISGLHLLMPDAVSSGDSSILEKRIYTIHRLKTAAPACTLAKIGGIIGGGKPEQIEALANYFEAIGLAYQIVDDVLNLEGYENNLKDKGEDITAGKITMPVAKAMGLLPLDKREYIWKTIQTMPKDTTVIGSVIKLLEECDALSLCRKEAENIMEDAWKDVEEILTDSFYKMRLRAFGWYALKIE</sequence>
<organism evidence="4 5">
    <name type="scientific">Flavobacterium defluvii</name>
    <dbReference type="NCBI Taxonomy" id="370979"/>
    <lineage>
        <taxon>Bacteria</taxon>
        <taxon>Pseudomonadati</taxon>
        <taxon>Bacteroidota</taxon>
        <taxon>Flavobacteriia</taxon>
        <taxon>Flavobacteriales</taxon>
        <taxon>Flavobacteriaceae</taxon>
        <taxon>Flavobacterium</taxon>
    </lineage>
</organism>
<protein>
    <submittedName>
        <fullName evidence="4">Geranylgeranyl pyrophosphate synthase</fullName>
    </submittedName>
</protein>
<dbReference type="InterPro" id="IPR000092">
    <property type="entry name" value="Polyprenyl_synt"/>
</dbReference>
<dbReference type="InterPro" id="IPR008949">
    <property type="entry name" value="Isoprenoid_synthase_dom_sf"/>
</dbReference>
<dbReference type="GO" id="GO:0008299">
    <property type="term" value="P:isoprenoid biosynthetic process"/>
    <property type="evidence" value="ECO:0007669"/>
    <property type="project" value="InterPro"/>
</dbReference>
<proteinExistence type="predicted"/>
<dbReference type="SUPFAM" id="SSF159245">
    <property type="entry name" value="AttH-like"/>
    <property type="match status" value="1"/>
</dbReference>
<name>A0A1M5PNE4_9FLAO</name>
<dbReference type="Gene3D" id="2.40.370.10">
    <property type="entry name" value="AttH-like domain"/>
    <property type="match status" value="2"/>
</dbReference>
<dbReference type="Proteomes" id="UP000184071">
    <property type="component" value="Unassembled WGS sequence"/>
</dbReference>
<dbReference type="InterPro" id="IPR023374">
    <property type="entry name" value="AttH-like_dom_sf"/>
</dbReference>
<dbReference type="AlphaFoldDB" id="A0A1M5PNE4"/>
<dbReference type="InterPro" id="IPR010791">
    <property type="entry name" value="AttH_dom"/>
</dbReference>
<dbReference type="Pfam" id="PF17186">
    <property type="entry name" value="Lipocalin_9"/>
    <property type="match status" value="1"/>
</dbReference>
<feature type="domain" description="AttH" evidence="3">
    <location>
        <begin position="39"/>
        <end position="246"/>
    </location>
</feature>
<gene>
    <name evidence="4" type="ORF">SAMN05443663_10571</name>
</gene>
<dbReference type="Pfam" id="PF00348">
    <property type="entry name" value="polyprenyl_synt"/>
    <property type="match status" value="1"/>
</dbReference>
<evidence type="ECO:0000313" key="5">
    <source>
        <dbReference type="Proteomes" id="UP000184071"/>
    </source>
</evidence>
<dbReference type="InterPro" id="IPR033749">
    <property type="entry name" value="Polyprenyl_synt_CS"/>
</dbReference>
<dbReference type="PANTHER" id="PTHR12001">
    <property type="entry name" value="GERANYLGERANYL PYROPHOSPHATE SYNTHASE"/>
    <property type="match status" value="1"/>
</dbReference>
<dbReference type="PROSITE" id="PS00444">
    <property type="entry name" value="POLYPRENYL_SYNTHASE_2"/>
    <property type="match status" value="1"/>
</dbReference>
<dbReference type="PANTHER" id="PTHR12001:SF44">
    <property type="entry name" value="GERANYLGERANYL PYROPHOSPHATE SYNTHASE"/>
    <property type="match status" value="1"/>
</dbReference>
<dbReference type="SUPFAM" id="SSF48576">
    <property type="entry name" value="Terpenoid synthases"/>
    <property type="match status" value="1"/>
</dbReference>
<evidence type="ECO:0000259" key="3">
    <source>
        <dbReference type="Pfam" id="PF07143"/>
    </source>
</evidence>
<keyword evidence="5" id="KW-1185">Reference proteome</keyword>
<reference evidence="5" key="1">
    <citation type="submission" date="2016-11" db="EMBL/GenBank/DDBJ databases">
        <authorList>
            <person name="Varghese N."/>
            <person name="Submissions S."/>
        </authorList>
    </citation>
    <scope>NUCLEOTIDE SEQUENCE [LARGE SCALE GENOMIC DNA]</scope>
    <source>
        <strain evidence="5">DSM 17963</strain>
    </source>
</reference>
<keyword evidence="1" id="KW-0479">Metal-binding</keyword>
<dbReference type="GO" id="GO:0046872">
    <property type="term" value="F:metal ion binding"/>
    <property type="evidence" value="ECO:0007669"/>
    <property type="project" value="UniProtKB-KW"/>
</dbReference>
<evidence type="ECO:0000313" key="4">
    <source>
        <dbReference type="EMBL" id="SHH03325.1"/>
    </source>
</evidence>
<evidence type="ECO:0000256" key="1">
    <source>
        <dbReference type="ARBA" id="ARBA00022723"/>
    </source>
</evidence>
<dbReference type="GO" id="GO:0004659">
    <property type="term" value="F:prenyltransferase activity"/>
    <property type="evidence" value="ECO:0007669"/>
    <property type="project" value="InterPro"/>
</dbReference>
<dbReference type="EMBL" id="FQWC01000005">
    <property type="protein sequence ID" value="SHH03325.1"/>
    <property type="molecule type" value="Genomic_DNA"/>
</dbReference>
<dbReference type="SFLD" id="SFLDS00005">
    <property type="entry name" value="Isoprenoid_Synthase_Type_I"/>
    <property type="match status" value="1"/>
</dbReference>
<dbReference type="Gene3D" id="1.10.600.10">
    <property type="entry name" value="Farnesyl Diphosphate Synthase"/>
    <property type="match status" value="1"/>
</dbReference>
<accession>A0A1M5PNE4</accession>